<protein>
    <recommendedName>
        <fullName evidence="11">Leishmanolysin-like peptidase</fullName>
    </recommendedName>
</protein>
<feature type="binding site" evidence="8">
    <location>
        <position position="389"/>
    </location>
    <ligand>
        <name>Zn(2+)</name>
        <dbReference type="ChEBI" id="CHEBI:29105"/>
        <note>catalytic</note>
    </ligand>
</feature>
<keyword evidence="5 8" id="KW-0862">Zinc</keyword>
<evidence type="ECO:0000256" key="1">
    <source>
        <dbReference type="ARBA" id="ARBA00005860"/>
    </source>
</evidence>
<dbReference type="PANTHER" id="PTHR10942:SF0">
    <property type="entry name" value="LEISHMANOLYSIN-LIKE PEPTIDASE"/>
    <property type="match status" value="1"/>
</dbReference>
<sequence>MTPTMTAAAAPRRRPSRASTRAILAAATVLAHFSAKIDADATPDAVAVASAIDDGPPPRRVDRDVVDVDDGSAPAPISDQRELASRRRERRRRLGIHRHLRRDPSEAIYSRAGERGDRAVQYGRPRSSTDGGGDGGRRTAGAGSVVGEEAKPTAAVSAATSDSSSKIPGGADSGQSSRRSLQSAKGFDPDGVGGVFGDWWYEPDWSFDSWIKSLDITLPEDKLLYPEPEPYQYDEMGDVFPEWFNWEDYRPIRISARYVGLPEGEEYEAKNAFLKDYVIPGAIQFWTKTLMVYPSRRMYVNNENCDMATENDWVNGLTGVDLQLYVRVETVCGDGSFAAAGSCDWDQFDKPIGGIVEFCYDSLELQADGTATPRNLRIAVETAIHELAHVLGFDSGDMAYYYDRVTGQPRTTRPIAAIEDYECVTPGQTDFVDLPAETTLREGFTKEGVRYFEVVTPTVAQASRNHFNCDRVQGIRLENQPTAGDCFGDHLEERLLWSDILSAIATTSSIPEYLSPILLAVLEDTGWYRANYTMSRIVPFGHGAGCEFVEERCIDTEGNVPSHNEEFFCNTQDFNVYHCDPSHTVVANCDLKDFSTFAKGNVEVPPAMQLFPDNPNLGGKTIRSDFCPVFGDFVFRCQEPLPDHMSKLAVFPEESFAQNSRCFDSDNYIRPFCLETVCNRELGKVQVVMNGGDTITCDSAGQKINVGSGGDTITCPPLAVICPELVCPANCAGRGKCEWDENPPKCECFEGSGGGESCFSYRVGNVTPYSDSASSYSASSSRDEGIGDDKDGDLGGELDLPGGGGGGGPAAEDFHGCRDWCADLPLLWKSDDPADTPKCTWWTFACSKCPECLEAEQ</sequence>
<dbReference type="Gene3D" id="3.10.170.20">
    <property type="match status" value="1"/>
</dbReference>
<feature type="compositionally biased region" description="Polar residues" evidence="9">
    <location>
        <begin position="173"/>
        <end position="183"/>
    </location>
</feature>
<dbReference type="GO" id="GO:0046872">
    <property type="term" value="F:metal ion binding"/>
    <property type="evidence" value="ECO:0007669"/>
    <property type="project" value="UniProtKB-KW"/>
</dbReference>
<feature type="compositionally biased region" description="Low complexity" evidence="9">
    <location>
        <begin position="769"/>
        <end position="780"/>
    </location>
</feature>
<dbReference type="GO" id="GO:0005737">
    <property type="term" value="C:cytoplasm"/>
    <property type="evidence" value="ECO:0007669"/>
    <property type="project" value="TreeGrafter"/>
</dbReference>
<dbReference type="SUPFAM" id="SSF55486">
    <property type="entry name" value="Metalloproteases ('zincins'), catalytic domain"/>
    <property type="match status" value="1"/>
</dbReference>
<proteinExistence type="inferred from homology"/>
<dbReference type="GO" id="GO:0004222">
    <property type="term" value="F:metalloendopeptidase activity"/>
    <property type="evidence" value="ECO:0007669"/>
    <property type="project" value="InterPro"/>
</dbReference>
<evidence type="ECO:0000313" key="10">
    <source>
        <dbReference type="EMBL" id="CAE2259649.1"/>
    </source>
</evidence>
<keyword evidence="3 8" id="KW-0479">Metal-binding</keyword>
<organism evidence="10">
    <name type="scientific">Odontella aurita</name>
    <dbReference type="NCBI Taxonomy" id="265563"/>
    <lineage>
        <taxon>Eukaryota</taxon>
        <taxon>Sar</taxon>
        <taxon>Stramenopiles</taxon>
        <taxon>Ochrophyta</taxon>
        <taxon>Bacillariophyta</taxon>
        <taxon>Mediophyceae</taxon>
        <taxon>Biddulphiophycidae</taxon>
        <taxon>Eupodiscales</taxon>
        <taxon>Odontellaceae</taxon>
        <taxon>Odontella</taxon>
    </lineage>
</organism>
<evidence type="ECO:0000256" key="9">
    <source>
        <dbReference type="SAM" id="MobiDB-lite"/>
    </source>
</evidence>
<dbReference type="Gene3D" id="3.90.132.10">
    <property type="entry name" value="Leishmanolysin , domain 2"/>
    <property type="match status" value="1"/>
</dbReference>
<dbReference type="PANTHER" id="PTHR10942">
    <property type="entry name" value="LEISHMANOLYSIN-LIKE PEPTIDASE"/>
    <property type="match status" value="1"/>
</dbReference>
<feature type="compositionally biased region" description="Low complexity" evidence="9">
    <location>
        <begin position="153"/>
        <end position="165"/>
    </location>
</feature>
<feature type="binding site" evidence="8">
    <location>
        <position position="490"/>
    </location>
    <ligand>
        <name>Zn(2+)</name>
        <dbReference type="ChEBI" id="CHEBI:29105"/>
        <note>catalytic</note>
    </ligand>
</feature>
<comment type="similarity">
    <text evidence="1">Belongs to the peptidase M8 family.</text>
</comment>
<keyword evidence="6 8" id="KW-0482">Metalloprotease</keyword>
<feature type="compositionally biased region" description="Basic and acidic residues" evidence="9">
    <location>
        <begin position="56"/>
        <end position="66"/>
    </location>
</feature>
<dbReference type="GO" id="GO:0007155">
    <property type="term" value="P:cell adhesion"/>
    <property type="evidence" value="ECO:0007669"/>
    <property type="project" value="InterPro"/>
</dbReference>
<dbReference type="Pfam" id="PF01457">
    <property type="entry name" value="Peptidase_M8"/>
    <property type="match status" value="2"/>
</dbReference>
<feature type="region of interest" description="Disordered" evidence="9">
    <location>
        <begin position="769"/>
        <end position="809"/>
    </location>
</feature>
<evidence type="ECO:0000256" key="8">
    <source>
        <dbReference type="PIRSR" id="PIRSR601577-2"/>
    </source>
</evidence>
<evidence type="ECO:0000256" key="7">
    <source>
        <dbReference type="PIRSR" id="PIRSR601577-1"/>
    </source>
</evidence>
<comment type="cofactor">
    <cofactor evidence="8">
        <name>Zn(2+)</name>
        <dbReference type="ChEBI" id="CHEBI:29105"/>
    </cofactor>
    <text evidence="8">Binds 1 zinc ion per subunit.</text>
</comment>
<dbReference type="GO" id="GO:0006508">
    <property type="term" value="P:proteolysis"/>
    <property type="evidence" value="ECO:0007669"/>
    <property type="project" value="UniProtKB-KW"/>
</dbReference>
<evidence type="ECO:0008006" key="11">
    <source>
        <dbReference type="Google" id="ProtNLM"/>
    </source>
</evidence>
<evidence type="ECO:0000256" key="6">
    <source>
        <dbReference type="ARBA" id="ARBA00023049"/>
    </source>
</evidence>
<feature type="active site" evidence="7">
    <location>
        <position position="386"/>
    </location>
</feature>
<accession>A0A7S4JCY8</accession>
<keyword evidence="4" id="KW-0378">Hydrolase</keyword>
<gene>
    <name evidence="10" type="ORF">OAUR00152_LOCUS26074</name>
</gene>
<evidence type="ECO:0000256" key="5">
    <source>
        <dbReference type="ARBA" id="ARBA00022833"/>
    </source>
</evidence>
<dbReference type="InterPro" id="IPR001577">
    <property type="entry name" value="Peptidase_M8"/>
</dbReference>
<evidence type="ECO:0000256" key="3">
    <source>
        <dbReference type="ARBA" id="ARBA00022723"/>
    </source>
</evidence>
<keyword evidence="2" id="KW-0645">Protease</keyword>
<evidence type="ECO:0000256" key="4">
    <source>
        <dbReference type="ARBA" id="ARBA00022801"/>
    </source>
</evidence>
<dbReference type="GO" id="GO:0016020">
    <property type="term" value="C:membrane"/>
    <property type="evidence" value="ECO:0007669"/>
    <property type="project" value="InterPro"/>
</dbReference>
<feature type="compositionally biased region" description="Basic residues" evidence="9">
    <location>
        <begin position="87"/>
        <end position="101"/>
    </location>
</feature>
<feature type="compositionally biased region" description="Basic and acidic residues" evidence="9">
    <location>
        <begin position="781"/>
        <end position="793"/>
    </location>
</feature>
<dbReference type="EMBL" id="HBKQ01037741">
    <property type="protein sequence ID" value="CAE2259649.1"/>
    <property type="molecule type" value="Transcribed_RNA"/>
</dbReference>
<dbReference type="AlphaFoldDB" id="A0A7S4JCY8"/>
<feature type="region of interest" description="Disordered" evidence="9">
    <location>
        <begin position="50"/>
        <end position="187"/>
    </location>
</feature>
<dbReference type="Gene3D" id="2.10.55.10">
    <property type="entry name" value="Leishmanolysin domain 3"/>
    <property type="match status" value="1"/>
</dbReference>
<evidence type="ECO:0000256" key="2">
    <source>
        <dbReference type="ARBA" id="ARBA00022670"/>
    </source>
</evidence>
<name>A0A7S4JCY8_9STRA</name>
<reference evidence="10" key="1">
    <citation type="submission" date="2021-01" db="EMBL/GenBank/DDBJ databases">
        <authorList>
            <person name="Corre E."/>
            <person name="Pelletier E."/>
            <person name="Niang G."/>
            <person name="Scheremetjew M."/>
            <person name="Finn R."/>
            <person name="Kale V."/>
            <person name="Holt S."/>
            <person name="Cochrane G."/>
            <person name="Meng A."/>
            <person name="Brown T."/>
            <person name="Cohen L."/>
        </authorList>
    </citation>
    <scope>NUCLEOTIDE SEQUENCE</scope>
    <source>
        <strain evidence="10">Isolate 1302-5</strain>
    </source>
</reference>
<feature type="binding site" evidence="8">
    <location>
        <position position="385"/>
    </location>
    <ligand>
        <name>Zn(2+)</name>
        <dbReference type="ChEBI" id="CHEBI:29105"/>
        <note>catalytic</note>
    </ligand>
</feature>